<accession>A0A8G1RMH0</accession>
<organism evidence="2 3">
    <name type="scientific">Aspergillus fijiensis CBS 313.89</name>
    <dbReference type="NCBI Taxonomy" id="1448319"/>
    <lineage>
        <taxon>Eukaryota</taxon>
        <taxon>Fungi</taxon>
        <taxon>Dikarya</taxon>
        <taxon>Ascomycota</taxon>
        <taxon>Pezizomycotina</taxon>
        <taxon>Eurotiomycetes</taxon>
        <taxon>Eurotiomycetidae</taxon>
        <taxon>Eurotiales</taxon>
        <taxon>Aspergillaceae</taxon>
        <taxon>Aspergillus</taxon>
    </lineage>
</organism>
<dbReference type="Proteomes" id="UP000249789">
    <property type="component" value="Unassembled WGS sequence"/>
</dbReference>
<keyword evidence="1" id="KW-0732">Signal</keyword>
<gene>
    <name evidence="2" type="ORF">BO72DRAFT_460488</name>
</gene>
<feature type="signal peptide" evidence="1">
    <location>
        <begin position="1"/>
        <end position="18"/>
    </location>
</feature>
<dbReference type="AlphaFoldDB" id="A0A8G1RMH0"/>
<keyword evidence="3" id="KW-1185">Reference proteome</keyword>
<reference evidence="2 3" key="1">
    <citation type="submission" date="2018-02" db="EMBL/GenBank/DDBJ databases">
        <title>The genomes of Aspergillus section Nigri reveals drivers in fungal speciation.</title>
        <authorList>
            <consortium name="DOE Joint Genome Institute"/>
            <person name="Vesth T.C."/>
            <person name="Nybo J."/>
            <person name="Theobald S."/>
            <person name="Brandl J."/>
            <person name="Frisvad J.C."/>
            <person name="Nielsen K.F."/>
            <person name="Lyhne E.K."/>
            <person name="Kogle M.E."/>
            <person name="Kuo A."/>
            <person name="Riley R."/>
            <person name="Clum A."/>
            <person name="Nolan M."/>
            <person name="Lipzen A."/>
            <person name="Salamov A."/>
            <person name="Henrissat B."/>
            <person name="Wiebenga A."/>
            <person name="De vries R.P."/>
            <person name="Grigoriev I.V."/>
            <person name="Mortensen U.H."/>
            <person name="Andersen M.R."/>
            <person name="Baker S.E."/>
        </authorList>
    </citation>
    <scope>NUCLEOTIDE SEQUENCE [LARGE SCALE GENOMIC DNA]</scope>
    <source>
        <strain evidence="2 3">CBS 313.89</strain>
    </source>
</reference>
<evidence type="ECO:0000313" key="3">
    <source>
        <dbReference type="Proteomes" id="UP000249789"/>
    </source>
</evidence>
<name>A0A8G1RMH0_9EURO</name>
<dbReference type="VEuPathDB" id="FungiDB:BO72DRAFT_460488"/>
<dbReference type="GeneID" id="63863805"/>
<dbReference type="EMBL" id="KZ824658">
    <property type="protein sequence ID" value="RAK75373.1"/>
    <property type="molecule type" value="Genomic_DNA"/>
</dbReference>
<evidence type="ECO:0000256" key="1">
    <source>
        <dbReference type="SAM" id="SignalP"/>
    </source>
</evidence>
<evidence type="ECO:0000313" key="2">
    <source>
        <dbReference type="EMBL" id="RAK75373.1"/>
    </source>
</evidence>
<dbReference type="RefSeq" id="XP_040799383.1">
    <property type="nucleotide sequence ID" value="XM_040946472.1"/>
</dbReference>
<sequence>MPVLIVVWLAGLRYGASASSASIGTVPSSFLNSWSTAPRYMNGANLVYDYGGVVNFLSLIATEFVTRGLQALQCSTNHRTLIVEAGSVAAKNCPTAPIYSYIRVFLYGRGSRHPPSPQEKYHSNGVSLKTIRIAELSGVYKHGWRADRPHRLHVISLVDRWGMESATVS</sequence>
<protein>
    <submittedName>
        <fullName evidence="2">Uncharacterized protein</fullName>
    </submittedName>
</protein>
<feature type="chain" id="PRO_5034880391" evidence="1">
    <location>
        <begin position="19"/>
        <end position="169"/>
    </location>
</feature>
<proteinExistence type="predicted"/>